<evidence type="ECO:0000259" key="8">
    <source>
        <dbReference type="PROSITE" id="PS50943"/>
    </source>
</evidence>
<dbReference type="Pfam" id="PF08447">
    <property type="entry name" value="PAS_3"/>
    <property type="match status" value="3"/>
</dbReference>
<dbReference type="Gene3D" id="1.10.260.40">
    <property type="entry name" value="lambda repressor-like DNA-binding domains"/>
    <property type="match status" value="1"/>
</dbReference>
<evidence type="ECO:0000256" key="2">
    <source>
        <dbReference type="ARBA" id="ARBA00012438"/>
    </source>
</evidence>
<protein>
    <recommendedName>
        <fullName evidence="2">histidine kinase</fullName>
        <ecNumber evidence="2">2.7.13.3</ecNumber>
    </recommendedName>
</protein>
<evidence type="ECO:0000313" key="10">
    <source>
        <dbReference type="Proteomes" id="UP000290682"/>
    </source>
</evidence>
<evidence type="ECO:0000256" key="3">
    <source>
        <dbReference type="ARBA" id="ARBA00022553"/>
    </source>
</evidence>
<dbReference type="Gene3D" id="2.10.70.100">
    <property type="match status" value="2"/>
</dbReference>
<name>A0ABY0FGC6_9NEIS</name>
<sequence>MFSGYRIVGRRAHSRALRAAGVRCGSINSLTVKGRAMTEETFATRLKGVLDSKRIMLKQVAEALSVSPSAVHKWTRGGEIEYERLLSLARYIGVNWLWLRYGEQAIADLEASSATDPHIRELRQKHLTEIMENEARMKFAQEVSGIVTWEWSVLTDALNYSSNDETLFGRHIRTMDDFWACVHKDDVAHLKEVLQRSLSAQEMHEWEFRIVVANDTRWISSRATLVRDIEQRPVKMIGISLDITERRRAEAALRQNEALLAKAQEIAHLGGWYWNIQTDDCSWTDEAYRIFGWAPQAFKVTIDRYLESIVDEDRARIDEAIQAAIVDRQPYRVEYAIRLPDGSRREIREEGEVTFDENGRALTMVGASQDITEQRLAELEYRESEERFRAIFEQAAVGIAHVGLDGRWLRANKKLCDILGYDNETLAGHTFQQLTAPDDLGENLALLDKLLAGQIDTYTLEKRFIRKNGDTVWAKVTTSLSRHPVTGKPAHLITVIEDIDAQRG</sequence>
<proteinExistence type="predicted"/>
<keyword evidence="10" id="KW-1185">Reference proteome</keyword>
<feature type="domain" description="PAS" evidence="6">
    <location>
        <begin position="384"/>
        <end position="454"/>
    </location>
</feature>
<feature type="domain" description="PAC" evidence="7">
    <location>
        <begin position="331"/>
        <end position="383"/>
    </location>
</feature>
<evidence type="ECO:0000256" key="4">
    <source>
        <dbReference type="ARBA" id="ARBA00022679"/>
    </source>
</evidence>
<dbReference type="Pfam" id="PF01381">
    <property type="entry name" value="HTH_3"/>
    <property type="match status" value="1"/>
</dbReference>
<dbReference type="InterPro" id="IPR000014">
    <property type="entry name" value="PAS"/>
</dbReference>
<dbReference type="SUPFAM" id="SSF55785">
    <property type="entry name" value="PYP-like sensor domain (PAS domain)"/>
    <property type="match status" value="3"/>
</dbReference>
<comment type="caution">
    <text evidence="9">The sequence shown here is derived from an EMBL/GenBank/DDBJ whole genome shotgun (WGS) entry which is preliminary data.</text>
</comment>
<reference evidence="9 10" key="1">
    <citation type="submission" date="2018-10" db="EMBL/GenBank/DDBJ databases">
        <title>Draft genome of Fastidiocella sp. strain 375T, a bacterium isolated from a karstic cave dripping water.</title>
        <authorList>
            <person name="Coelho C."/>
            <person name="Verissimo A."/>
            <person name="Tiago I."/>
        </authorList>
    </citation>
    <scope>NUCLEOTIDE SEQUENCE [LARGE SCALE GENOMIC DNA]</scope>
    <source>
        <strain evidence="9 10">CAVE-375</strain>
    </source>
</reference>
<dbReference type="EC" id="2.7.13.3" evidence="2"/>
<dbReference type="InterPro" id="IPR000700">
    <property type="entry name" value="PAS-assoc_C"/>
</dbReference>
<keyword evidence="3" id="KW-0597">Phosphoprotein</keyword>
<dbReference type="PANTHER" id="PTHR43304:SF1">
    <property type="entry name" value="PAC DOMAIN-CONTAINING PROTEIN"/>
    <property type="match status" value="1"/>
</dbReference>
<feature type="domain" description="HTH cro/C1-type" evidence="8">
    <location>
        <begin position="57"/>
        <end position="99"/>
    </location>
</feature>
<evidence type="ECO:0000256" key="1">
    <source>
        <dbReference type="ARBA" id="ARBA00000085"/>
    </source>
</evidence>
<organism evidence="9 10">
    <name type="scientific">Crenobacter cavernae</name>
    <dbReference type="NCBI Taxonomy" id="2290923"/>
    <lineage>
        <taxon>Bacteria</taxon>
        <taxon>Pseudomonadati</taxon>
        <taxon>Pseudomonadota</taxon>
        <taxon>Betaproteobacteria</taxon>
        <taxon>Neisseriales</taxon>
        <taxon>Neisseriaceae</taxon>
        <taxon>Crenobacter</taxon>
    </lineage>
</organism>
<dbReference type="Gene3D" id="3.30.450.20">
    <property type="entry name" value="PAS domain"/>
    <property type="match status" value="3"/>
</dbReference>
<feature type="domain" description="PAC" evidence="7">
    <location>
        <begin position="458"/>
        <end position="504"/>
    </location>
</feature>
<dbReference type="InterPro" id="IPR001610">
    <property type="entry name" value="PAC"/>
</dbReference>
<keyword evidence="4" id="KW-0808">Transferase</keyword>
<gene>
    <name evidence="9" type="ORF">EBB06_08390</name>
</gene>
<dbReference type="SUPFAM" id="SSF47413">
    <property type="entry name" value="lambda repressor-like DNA-binding domains"/>
    <property type="match status" value="1"/>
</dbReference>
<dbReference type="InterPro" id="IPR052162">
    <property type="entry name" value="Sensor_kinase/Photoreceptor"/>
</dbReference>
<evidence type="ECO:0000259" key="7">
    <source>
        <dbReference type="PROSITE" id="PS50113"/>
    </source>
</evidence>
<evidence type="ECO:0000313" key="9">
    <source>
        <dbReference type="EMBL" id="RXZ43883.1"/>
    </source>
</evidence>
<comment type="catalytic activity">
    <reaction evidence="1">
        <text>ATP + protein L-histidine = ADP + protein N-phospho-L-histidine.</text>
        <dbReference type="EC" id="2.7.13.3"/>
    </reaction>
</comment>
<dbReference type="SMART" id="SM00091">
    <property type="entry name" value="PAS"/>
    <property type="match status" value="2"/>
</dbReference>
<feature type="domain" description="PAC" evidence="7">
    <location>
        <begin position="204"/>
        <end position="255"/>
    </location>
</feature>
<dbReference type="PROSITE" id="PS50112">
    <property type="entry name" value="PAS"/>
    <property type="match status" value="1"/>
</dbReference>
<evidence type="ECO:0000259" key="6">
    <source>
        <dbReference type="PROSITE" id="PS50112"/>
    </source>
</evidence>
<accession>A0ABY0FGC6</accession>
<dbReference type="NCBIfam" id="TIGR00229">
    <property type="entry name" value="sensory_box"/>
    <property type="match status" value="3"/>
</dbReference>
<dbReference type="InterPro" id="IPR035965">
    <property type="entry name" value="PAS-like_dom_sf"/>
</dbReference>
<dbReference type="InterPro" id="IPR013655">
    <property type="entry name" value="PAS_fold_3"/>
</dbReference>
<dbReference type="EMBL" id="REGR01000006">
    <property type="protein sequence ID" value="RXZ43883.1"/>
    <property type="molecule type" value="Genomic_DNA"/>
</dbReference>
<dbReference type="PROSITE" id="PS50943">
    <property type="entry name" value="HTH_CROC1"/>
    <property type="match status" value="1"/>
</dbReference>
<keyword evidence="5" id="KW-0418">Kinase</keyword>
<dbReference type="PROSITE" id="PS50113">
    <property type="entry name" value="PAC"/>
    <property type="match status" value="3"/>
</dbReference>
<dbReference type="SMART" id="SM00086">
    <property type="entry name" value="PAC"/>
    <property type="match status" value="3"/>
</dbReference>
<dbReference type="InterPro" id="IPR010982">
    <property type="entry name" value="Lambda_DNA-bd_dom_sf"/>
</dbReference>
<dbReference type="Proteomes" id="UP000290682">
    <property type="component" value="Unassembled WGS sequence"/>
</dbReference>
<dbReference type="CDD" id="cd00130">
    <property type="entry name" value="PAS"/>
    <property type="match status" value="3"/>
</dbReference>
<dbReference type="InterPro" id="IPR001387">
    <property type="entry name" value="Cro/C1-type_HTH"/>
</dbReference>
<dbReference type="PANTHER" id="PTHR43304">
    <property type="entry name" value="PHYTOCHROME-LIKE PROTEIN CPH1"/>
    <property type="match status" value="1"/>
</dbReference>
<evidence type="ECO:0000256" key="5">
    <source>
        <dbReference type="ARBA" id="ARBA00022777"/>
    </source>
</evidence>
<dbReference type="CDD" id="cd00093">
    <property type="entry name" value="HTH_XRE"/>
    <property type="match status" value="1"/>
</dbReference>